<evidence type="ECO:0000256" key="2">
    <source>
        <dbReference type="ARBA" id="ARBA00007225"/>
    </source>
</evidence>
<evidence type="ECO:0000313" key="7">
    <source>
        <dbReference type="EMBL" id="KEK14892.1"/>
    </source>
</evidence>
<dbReference type="EMBL" id="WJND01000008">
    <property type="protein sequence ID" value="MRG89628.1"/>
    <property type="molecule type" value="Genomic_DNA"/>
</dbReference>
<dbReference type="Pfam" id="PF03577">
    <property type="entry name" value="Peptidase_C69"/>
    <property type="match status" value="1"/>
</dbReference>
<comment type="similarity">
    <text evidence="2 6">Belongs to the peptidase C69 family.</text>
</comment>
<proteinExistence type="inferred from homology"/>
<dbReference type="NCBIfam" id="NF033678">
    <property type="entry name" value="C69_fam_dipept"/>
    <property type="match status" value="1"/>
</dbReference>
<evidence type="ECO:0000313" key="8">
    <source>
        <dbReference type="EMBL" id="MRG89628.1"/>
    </source>
</evidence>
<evidence type="ECO:0000256" key="3">
    <source>
        <dbReference type="ARBA" id="ARBA00022670"/>
    </source>
</evidence>
<evidence type="ECO:0000256" key="5">
    <source>
        <dbReference type="ARBA" id="ARBA00022997"/>
    </source>
</evidence>
<comment type="catalytic activity">
    <reaction evidence="1">
        <text>an L-aminoacyl-L-amino acid + H2O = 2 an L-alpha-amino acid</text>
        <dbReference type="Rhea" id="RHEA:48940"/>
        <dbReference type="ChEBI" id="CHEBI:15377"/>
        <dbReference type="ChEBI" id="CHEBI:59869"/>
        <dbReference type="ChEBI" id="CHEBI:77460"/>
        <dbReference type="EC" id="3.4.13.19"/>
    </reaction>
</comment>
<dbReference type="EMBL" id="JOSX01000019">
    <property type="protein sequence ID" value="KEK14892.1"/>
    <property type="molecule type" value="Genomic_DNA"/>
</dbReference>
<evidence type="ECO:0000256" key="4">
    <source>
        <dbReference type="ARBA" id="ARBA00022801"/>
    </source>
</evidence>
<keyword evidence="5 6" id="KW-0224">Dipeptidase</keyword>
<dbReference type="GO" id="GO:0006508">
    <property type="term" value="P:proteolysis"/>
    <property type="evidence" value="ECO:0007669"/>
    <property type="project" value="UniProtKB-KW"/>
</dbReference>
<gene>
    <name evidence="8" type="ORF">GIX76_06460</name>
    <name evidence="7" type="ORF">LR3_04420</name>
</gene>
<dbReference type="PANTHER" id="PTHR12994">
    <property type="entry name" value="SECERNIN"/>
    <property type="match status" value="1"/>
</dbReference>
<name>A0A073JLI5_LIMRT</name>
<dbReference type="Gene3D" id="3.60.60.10">
    <property type="entry name" value="Penicillin V Acylase, Chain A"/>
    <property type="match status" value="1"/>
</dbReference>
<evidence type="ECO:0000313" key="9">
    <source>
        <dbReference type="Proteomes" id="UP000027731"/>
    </source>
</evidence>
<dbReference type="Proteomes" id="UP000460207">
    <property type="component" value="Unassembled WGS sequence"/>
</dbReference>
<dbReference type="PANTHER" id="PTHR12994:SF17">
    <property type="entry name" value="LD30995P"/>
    <property type="match status" value="1"/>
</dbReference>
<dbReference type="GO" id="GO:0016805">
    <property type="term" value="F:dipeptidase activity"/>
    <property type="evidence" value="ECO:0007669"/>
    <property type="project" value="UniProtKB-KW"/>
</dbReference>
<evidence type="ECO:0000313" key="10">
    <source>
        <dbReference type="Proteomes" id="UP000460207"/>
    </source>
</evidence>
<dbReference type="AlphaFoldDB" id="A0A073JLI5"/>
<comment type="caution">
    <text evidence="7">The sequence shown here is derived from an EMBL/GenBank/DDBJ whole genome shotgun (WGS) entry which is preliminary data.</text>
</comment>
<evidence type="ECO:0000256" key="1">
    <source>
        <dbReference type="ARBA" id="ARBA00001670"/>
    </source>
</evidence>
<dbReference type="PATRIC" id="fig|1598.90.peg.1120"/>
<dbReference type="InterPro" id="IPR047804">
    <property type="entry name" value="C69_dipept_A-like"/>
</dbReference>
<keyword evidence="4 6" id="KW-0378">Hydrolase</keyword>
<sequence length="478" mass="54440">MKKNLSACTTVLVGRNATIDGSTMAARNDDTFAPLTPQRFVTYPAYHNHPNQVKAYLNKCVIDRPADGYRYQGTPNVDYKTEGVFDESGFNEKNVGMSATESVYANARVLACDPLNTETGINEDLIVAATLPFIDSARDGVAYLGKLIAKYGSAEGNGVIFSDKDDVWYMEIVTGHHWVAQRIPDDAYAVTGNRIAIQQVDFNDKANFMWSDGIQEFVSKNHLNPDKYEWNFRHIFGTADIFDQHYNTPRQWYGHKVLNPETEFDPLDFDIPFIMQTDHRITLEDVEKILSSHYQGTPYDPLGHEGTDQQKHMFRPISLNRTQNSHVLQVRNDLPEAASTIMWMSFGIPTFTPYVPFFGNAEDIDVSYRETPEKLNMDLKSAYWMYRALSMIVESHHAEFSKADLDYLKDTREYLYRWVNEVAPQVKGMSSSEVSAFLSSKTHEMVAEMAKRTKALMAELVMNGLELSKLTFQIDKNL</sequence>
<dbReference type="InterPro" id="IPR005322">
    <property type="entry name" value="Peptidase_C69"/>
</dbReference>
<dbReference type="EC" id="3.4.-.-" evidence="6"/>
<dbReference type="GO" id="GO:0070004">
    <property type="term" value="F:cysteine-type exopeptidase activity"/>
    <property type="evidence" value="ECO:0007669"/>
    <property type="project" value="InterPro"/>
</dbReference>
<protein>
    <recommendedName>
        <fullName evidence="6">Dipeptidase</fullName>
        <ecNumber evidence="6">3.4.-.-</ecNumber>
    </recommendedName>
</protein>
<organism evidence="7 9">
    <name type="scientific">Limosilactobacillus reuteri</name>
    <name type="common">Lactobacillus reuteri</name>
    <dbReference type="NCBI Taxonomy" id="1598"/>
    <lineage>
        <taxon>Bacteria</taxon>
        <taxon>Bacillati</taxon>
        <taxon>Bacillota</taxon>
        <taxon>Bacilli</taxon>
        <taxon>Lactobacillales</taxon>
        <taxon>Lactobacillaceae</taxon>
        <taxon>Limosilactobacillus</taxon>
    </lineage>
</organism>
<accession>A0A073JLI5</accession>
<reference evidence="8 10" key="2">
    <citation type="submission" date="2019-11" db="EMBL/GenBank/DDBJ databases">
        <title>Draft genome sequence of 12 host-associated Lactobacillus reuteri rodent strains.</title>
        <authorList>
            <person name="Zhang S."/>
            <person name="Ozcam M."/>
            <person name="Van Pijkeren J.P."/>
        </authorList>
    </citation>
    <scope>NUCLEOTIDE SEQUENCE [LARGE SCALE GENOMIC DNA]</scope>
    <source>
        <strain evidence="8 10">N4I</strain>
    </source>
</reference>
<keyword evidence="3 6" id="KW-0645">Protease</keyword>
<dbReference type="RefSeq" id="WP_035169056.1">
    <property type="nucleotide sequence ID" value="NZ_CP128363.1"/>
</dbReference>
<dbReference type="Proteomes" id="UP000027731">
    <property type="component" value="Unassembled WGS sequence"/>
</dbReference>
<reference evidence="7 9" key="1">
    <citation type="submission" date="2014-06" db="EMBL/GenBank/DDBJ databases">
        <title>Genetic determinant of reutericyclin biosynthesis of Lactobacillus reuteri.</title>
        <authorList>
            <person name="Lin X."/>
            <person name="Duar R."/>
            <person name="Walter J."/>
            <person name="Gaenzle M."/>
        </authorList>
    </citation>
    <scope>NUCLEOTIDE SEQUENCE [LARGE SCALE GENOMIC DNA]</scope>
    <source>
        <strain evidence="7 9">LTH2584</strain>
    </source>
</reference>
<dbReference type="MEROPS" id="C69.001"/>
<evidence type="ECO:0000256" key="6">
    <source>
        <dbReference type="RuleBase" id="RU364089"/>
    </source>
</evidence>